<protein>
    <submittedName>
        <fullName evidence="8">C-type cytochrome biogenesis protein CcmI</fullName>
    </submittedName>
</protein>
<dbReference type="PROSITE" id="PS50005">
    <property type="entry name" value="TPR"/>
    <property type="match status" value="2"/>
</dbReference>
<comment type="subcellular location">
    <subcellularLocation>
        <location evidence="1">Cell envelope</location>
    </subcellularLocation>
</comment>
<feature type="domain" description="Cytochrome c-type biogenesis protein H TPR" evidence="7">
    <location>
        <begin position="492"/>
        <end position="623"/>
    </location>
</feature>
<sequence>MTFWIAAGLLTLAVLAAVVLPILRARATARRATDYDIEVYRDQLKEVERNKTRGLIGAAEAEAAKAEIGRRILEADQRRQKAASEGASASRATVRAAAVLVAVALPAGAVAVYLSEGNPGLDSQPFASRNLPEDAGTRLAGRGSGGQQRQPGGGQPGGGGQGQSLAQAEANLTAKLKKNPDNVDDWVLLGRTRLAMQRYQDAVDAFEQALKRAPDRPQINAFYGEALVMANQGTVVPKAQQAFEKVRAQVPDDPRSRFYLGLAEKQAGNPRAALDIWKKLVADAQPGAPYLEALSQQMARVERELGIEPGTTFAKVKPEAPAAAQGTQTAQGQTGQGQTAQGQTGQPGGASGGGAPAPSREQVEAAQDMSAEDRQQMIRGMVDRLASRLEQNPKDAQGWQRLIRSYGVLGEGEKATQALADGLAAFEGNAAVRQQLKAAAQRQGVAMPQGVSPPQQTASQGNRPSGGGQAGSGQSGGTAGAPTGSQLGQLSQQQRQQMLQQIAKGLSNQLQNNPDNVSGWMRLGQTYMRLGETQNAVDALANAEQRAPNDANVLLAYARALRQQAGTQTKQTVELTRRALEQAPNNPEALWFGAMAELREGDKDKARSMFDKAIRQLPPDTPQTAELRKRADQMLRNN</sequence>
<feature type="region of interest" description="Disordered" evidence="6">
    <location>
        <begin position="122"/>
        <end position="164"/>
    </location>
</feature>
<evidence type="ECO:0000259" key="7">
    <source>
        <dbReference type="Pfam" id="PF23914"/>
    </source>
</evidence>
<keyword evidence="9" id="KW-1185">Reference proteome</keyword>
<keyword evidence="3" id="KW-0201">Cytochrome c-type biogenesis</keyword>
<dbReference type="InterPro" id="IPR019734">
    <property type="entry name" value="TPR_rpt"/>
</dbReference>
<feature type="repeat" description="TPR" evidence="5">
    <location>
        <begin position="517"/>
        <end position="550"/>
    </location>
</feature>
<dbReference type="InterPro" id="IPR011990">
    <property type="entry name" value="TPR-like_helical_dom_sf"/>
</dbReference>
<evidence type="ECO:0000313" key="9">
    <source>
        <dbReference type="Proteomes" id="UP001296873"/>
    </source>
</evidence>
<feature type="compositionally biased region" description="Gly residues" evidence="6">
    <location>
        <begin position="345"/>
        <end position="355"/>
    </location>
</feature>
<dbReference type="RefSeq" id="WP_200342675.1">
    <property type="nucleotide sequence ID" value="NZ_NRRL01000087.1"/>
</dbReference>
<dbReference type="InterPro" id="IPR056413">
    <property type="entry name" value="TPR_CcmH_CycH"/>
</dbReference>
<evidence type="ECO:0000256" key="6">
    <source>
        <dbReference type="SAM" id="MobiDB-lite"/>
    </source>
</evidence>
<feature type="compositionally biased region" description="Gly residues" evidence="6">
    <location>
        <begin position="464"/>
        <end position="479"/>
    </location>
</feature>
<dbReference type="SUPFAM" id="SSF48452">
    <property type="entry name" value="TPR-like"/>
    <property type="match status" value="2"/>
</dbReference>
<evidence type="ECO:0000256" key="1">
    <source>
        <dbReference type="ARBA" id="ARBA00004196"/>
    </source>
</evidence>
<proteinExistence type="predicted"/>
<dbReference type="Pfam" id="PF23914">
    <property type="entry name" value="TPR_CcmH_CycH"/>
    <property type="match status" value="2"/>
</dbReference>
<dbReference type="NCBIfam" id="TIGR03142">
    <property type="entry name" value="cytochro_ccmI"/>
    <property type="match status" value="1"/>
</dbReference>
<feature type="region of interest" description="Disordered" evidence="6">
    <location>
        <begin position="443"/>
        <end position="498"/>
    </location>
</feature>
<organism evidence="8 9">
    <name type="scientific">Rhodovibrio sodomensis</name>
    <dbReference type="NCBI Taxonomy" id="1088"/>
    <lineage>
        <taxon>Bacteria</taxon>
        <taxon>Pseudomonadati</taxon>
        <taxon>Pseudomonadota</taxon>
        <taxon>Alphaproteobacteria</taxon>
        <taxon>Rhodospirillales</taxon>
        <taxon>Rhodovibrionaceae</taxon>
        <taxon>Rhodovibrio</taxon>
    </lineage>
</organism>
<accession>A0ABS1DJZ9</accession>
<reference evidence="8 9" key="1">
    <citation type="journal article" date="2020" name="Microorganisms">
        <title>Osmotic Adaptation and Compatible Solute Biosynthesis of Phototrophic Bacteria as Revealed from Genome Analyses.</title>
        <authorList>
            <person name="Imhoff J.F."/>
            <person name="Rahn T."/>
            <person name="Kunzel S."/>
            <person name="Keller A."/>
            <person name="Neulinger S.C."/>
        </authorList>
    </citation>
    <scope>NUCLEOTIDE SEQUENCE [LARGE SCALE GENOMIC DNA]</scope>
    <source>
        <strain evidence="8 9">DSM 9895</strain>
    </source>
</reference>
<dbReference type="EMBL" id="NRRL01000087">
    <property type="protein sequence ID" value="MBK1670316.1"/>
    <property type="molecule type" value="Genomic_DNA"/>
</dbReference>
<evidence type="ECO:0000256" key="4">
    <source>
        <dbReference type="ARBA" id="ARBA00022803"/>
    </source>
</evidence>
<feature type="domain" description="Cytochrome c-type biogenesis protein H TPR" evidence="7">
    <location>
        <begin position="169"/>
        <end position="281"/>
    </location>
</feature>
<feature type="region of interest" description="Disordered" evidence="6">
    <location>
        <begin position="317"/>
        <end position="370"/>
    </location>
</feature>
<feature type="compositionally biased region" description="Low complexity" evidence="6">
    <location>
        <begin position="480"/>
        <end position="498"/>
    </location>
</feature>
<keyword evidence="4 5" id="KW-0802">TPR repeat</keyword>
<feature type="repeat" description="TPR" evidence="5">
    <location>
        <begin position="183"/>
        <end position="216"/>
    </location>
</feature>
<dbReference type="Proteomes" id="UP001296873">
    <property type="component" value="Unassembled WGS sequence"/>
</dbReference>
<dbReference type="Gene3D" id="1.25.40.10">
    <property type="entry name" value="Tetratricopeptide repeat domain"/>
    <property type="match status" value="3"/>
</dbReference>
<feature type="compositionally biased region" description="Low complexity" evidence="6">
    <location>
        <begin position="320"/>
        <end position="344"/>
    </location>
</feature>
<comment type="caution">
    <text evidence="8">The sequence shown here is derived from an EMBL/GenBank/DDBJ whole genome shotgun (WGS) entry which is preliminary data.</text>
</comment>
<dbReference type="PANTHER" id="PTHR47870">
    <property type="entry name" value="CYTOCHROME C-TYPE BIOGENESIS PROTEIN CCMH"/>
    <property type="match status" value="1"/>
</dbReference>
<feature type="compositionally biased region" description="Polar residues" evidence="6">
    <location>
        <begin position="452"/>
        <end position="463"/>
    </location>
</feature>
<keyword evidence="2" id="KW-0677">Repeat</keyword>
<dbReference type="SMART" id="SM00028">
    <property type="entry name" value="TPR"/>
    <property type="match status" value="4"/>
</dbReference>
<name>A0ABS1DJZ9_9PROT</name>
<dbReference type="InterPro" id="IPR051263">
    <property type="entry name" value="C-type_cytochrome_biogenesis"/>
</dbReference>
<evidence type="ECO:0000256" key="5">
    <source>
        <dbReference type="PROSITE-ProRule" id="PRU00339"/>
    </source>
</evidence>
<evidence type="ECO:0000256" key="3">
    <source>
        <dbReference type="ARBA" id="ARBA00022748"/>
    </source>
</evidence>
<evidence type="ECO:0000313" key="8">
    <source>
        <dbReference type="EMBL" id="MBK1670316.1"/>
    </source>
</evidence>
<gene>
    <name evidence="8" type="primary">ccmI</name>
    <name evidence="8" type="ORF">CKO28_20020</name>
</gene>
<dbReference type="PANTHER" id="PTHR47870:SF1">
    <property type="entry name" value="CYTOCHROME C-TYPE BIOGENESIS PROTEIN CCMH"/>
    <property type="match status" value="1"/>
</dbReference>
<evidence type="ECO:0000256" key="2">
    <source>
        <dbReference type="ARBA" id="ARBA00022737"/>
    </source>
</evidence>
<feature type="compositionally biased region" description="Gly residues" evidence="6">
    <location>
        <begin position="142"/>
        <end position="162"/>
    </location>
</feature>
<dbReference type="InterPro" id="IPR017560">
    <property type="entry name" value="Cyt_c_biogenesis_CcmI"/>
</dbReference>